<dbReference type="Proteomes" id="UP000306102">
    <property type="component" value="Unassembled WGS sequence"/>
</dbReference>
<evidence type="ECO:0008006" key="4">
    <source>
        <dbReference type="Google" id="ProtNLM"/>
    </source>
</evidence>
<reference evidence="2 3" key="1">
    <citation type="journal article" date="2018" name="Proc. Natl. Acad. Sci. U.S.A.">
        <title>Draft genome sequence of Camellia sinensis var. sinensis provides insights into the evolution of the tea genome and tea quality.</title>
        <authorList>
            <person name="Wei C."/>
            <person name="Yang H."/>
            <person name="Wang S."/>
            <person name="Zhao J."/>
            <person name="Liu C."/>
            <person name="Gao L."/>
            <person name="Xia E."/>
            <person name="Lu Y."/>
            <person name="Tai Y."/>
            <person name="She G."/>
            <person name="Sun J."/>
            <person name="Cao H."/>
            <person name="Tong W."/>
            <person name="Gao Q."/>
            <person name="Li Y."/>
            <person name="Deng W."/>
            <person name="Jiang X."/>
            <person name="Wang W."/>
            <person name="Chen Q."/>
            <person name="Zhang S."/>
            <person name="Li H."/>
            <person name="Wu J."/>
            <person name="Wang P."/>
            <person name="Li P."/>
            <person name="Shi C."/>
            <person name="Zheng F."/>
            <person name="Jian J."/>
            <person name="Huang B."/>
            <person name="Shan D."/>
            <person name="Shi M."/>
            <person name="Fang C."/>
            <person name="Yue Y."/>
            <person name="Li F."/>
            <person name="Li D."/>
            <person name="Wei S."/>
            <person name="Han B."/>
            <person name="Jiang C."/>
            <person name="Yin Y."/>
            <person name="Xia T."/>
            <person name="Zhang Z."/>
            <person name="Bennetzen J.L."/>
            <person name="Zhao S."/>
            <person name="Wan X."/>
        </authorList>
    </citation>
    <scope>NUCLEOTIDE SEQUENCE [LARGE SCALE GENOMIC DNA]</scope>
    <source>
        <strain evidence="3">cv. Shuchazao</strain>
        <tissue evidence="2">Leaf</tissue>
    </source>
</reference>
<dbReference type="PANTHER" id="PTHR13890:SF2">
    <property type="entry name" value="MAGNESIUM TRANSPORTER MRS2-4-RELATED"/>
    <property type="match status" value="1"/>
</dbReference>
<accession>A0A4V3WL52</accession>
<protein>
    <recommendedName>
        <fullName evidence="4">Protein kinase domain-containing protein</fullName>
    </recommendedName>
</protein>
<dbReference type="GO" id="GO:0015095">
    <property type="term" value="F:magnesium ion transmembrane transporter activity"/>
    <property type="evidence" value="ECO:0007669"/>
    <property type="project" value="UniProtKB-ARBA"/>
</dbReference>
<comment type="caution">
    <text evidence="2">The sequence shown here is derived from an EMBL/GenBank/DDBJ whole genome shotgun (WGS) entry which is preliminary data.</text>
</comment>
<dbReference type="EMBL" id="SDRB02010981">
    <property type="protein sequence ID" value="THG03377.1"/>
    <property type="molecule type" value="Genomic_DNA"/>
</dbReference>
<gene>
    <name evidence="2" type="ORF">TEA_021923</name>
</gene>
<evidence type="ECO:0000256" key="1">
    <source>
        <dbReference type="ARBA" id="ARBA00007535"/>
    </source>
</evidence>
<evidence type="ECO:0000313" key="2">
    <source>
        <dbReference type="EMBL" id="THG03377.1"/>
    </source>
</evidence>
<proteinExistence type="inferred from homology"/>
<evidence type="ECO:0000313" key="3">
    <source>
        <dbReference type="Proteomes" id="UP000306102"/>
    </source>
</evidence>
<comment type="similarity">
    <text evidence="1">Belongs to the CorA metal ion transporter (MIT) (TC 1.A.35.5) family.</text>
</comment>
<sequence length="575" mass="64542">MEECFPESCVEERRIVSSISNTIVEISRLIALIKFRTASTGLLATSVIKYVSLAGMKHPQQALHLCPSLDQQCQRINQNAKGTQMGGQEAEFVMTVEANARGSGAAERPGYIGAVYGEGSHDPFWCKQLGFTLQIATFTKWELKLQINMYAYHAGRHILMNQILGITRHRSLEKKIAQRYEPSLFPIYDGTYAMKKVLIQNSEQLDLKVLIQNSEQLDLVREEICVSSLFTHPNLLPLLDHAIISIKVSVHLLSEKERNDMAQLVNTMVSCVGHFQDSRTFFDVAEEYMILPFLEDTMEAGGDHDGRTCEDTIIDSDDLSLYLAIHQLRSCNEEPDVNPYSDSDQLECFDPHMFIRNLPDLPDVAPNFCPNGSYAKDLTVLGVDLAKIAIIDNSPRGVADRVCLSLLLTSEGSWVTVARALSIFHTWKHCGGALMRKLIKHSQPLKSGYMDAFTEEKAMFVNLEFIKAIVTAEGVLLLNPLCQEVLLFVDQLRQQLPHKSMSKSQGGGQMDVQDNEMQLSSKFQGLERDLPFEFQVLEIALKVVCTYLDSSVADLERNAYPVLDELVRNVSTKNL</sequence>
<dbReference type="PANTHER" id="PTHR13890">
    <property type="entry name" value="RNA SPLICING PROTEIN MRS2, MITOCHONDRIAL"/>
    <property type="match status" value="1"/>
</dbReference>
<dbReference type="AlphaFoldDB" id="A0A4V3WL52"/>
<keyword evidence="3" id="KW-1185">Reference proteome</keyword>
<organism evidence="2 3">
    <name type="scientific">Camellia sinensis var. sinensis</name>
    <name type="common">China tea</name>
    <dbReference type="NCBI Taxonomy" id="542762"/>
    <lineage>
        <taxon>Eukaryota</taxon>
        <taxon>Viridiplantae</taxon>
        <taxon>Streptophyta</taxon>
        <taxon>Embryophyta</taxon>
        <taxon>Tracheophyta</taxon>
        <taxon>Spermatophyta</taxon>
        <taxon>Magnoliopsida</taxon>
        <taxon>eudicotyledons</taxon>
        <taxon>Gunneridae</taxon>
        <taxon>Pentapetalae</taxon>
        <taxon>asterids</taxon>
        <taxon>Ericales</taxon>
        <taxon>Theaceae</taxon>
        <taxon>Camellia</taxon>
    </lineage>
</organism>
<name>A0A4V3WL52_CAMSN</name>
<dbReference type="Gene3D" id="1.20.58.340">
    <property type="entry name" value="Magnesium transport protein CorA, transmembrane region"/>
    <property type="match status" value="1"/>
</dbReference>
<dbReference type="InterPro" id="IPR039204">
    <property type="entry name" value="MRS2-like"/>
</dbReference>